<accession>A0ABQ8U071</accession>
<dbReference type="InterPro" id="IPR001888">
    <property type="entry name" value="Transposase_1"/>
</dbReference>
<keyword evidence="2" id="KW-1185">Reference proteome</keyword>
<protein>
    <submittedName>
        <fullName evidence="1">Uncharacterized protein</fullName>
    </submittedName>
</protein>
<gene>
    <name evidence="1" type="ORF">ANN_03249</name>
</gene>
<dbReference type="InterPro" id="IPR052709">
    <property type="entry name" value="Transposase-MT_Hybrid"/>
</dbReference>
<dbReference type="PANTHER" id="PTHR46060">
    <property type="entry name" value="MARINER MOS1 TRANSPOSASE-LIKE PROTEIN"/>
    <property type="match status" value="1"/>
</dbReference>
<organism evidence="1 2">
    <name type="scientific">Periplaneta americana</name>
    <name type="common">American cockroach</name>
    <name type="synonym">Blatta americana</name>
    <dbReference type="NCBI Taxonomy" id="6978"/>
    <lineage>
        <taxon>Eukaryota</taxon>
        <taxon>Metazoa</taxon>
        <taxon>Ecdysozoa</taxon>
        <taxon>Arthropoda</taxon>
        <taxon>Hexapoda</taxon>
        <taxon>Insecta</taxon>
        <taxon>Pterygota</taxon>
        <taxon>Neoptera</taxon>
        <taxon>Polyneoptera</taxon>
        <taxon>Dictyoptera</taxon>
        <taxon>Blattodea</taxon>
        <taxon>Blattoidea</taxon>
        <taxon>Blattidae</taxon>
        <taxon>Blattinae</taxon>
        <taxon>Periplaneta</taxon>
    </lineage>
</organism>
<sequence>MATVVWDNDEIILVDWLKPGTTINSTAYVATLWNLCHAIQKKWSGKWVKDEIPVLPHPQYSPDLALLDYHPFGALKKPLRRLHFADWN</sequence>
<proteinExistence type="predicted"/>
<dbReference type="InterPro" id="IPR036397">
    <property type="entry name" value="RNaseH_sf"/>
</dbReference>
<dbReference type="EMBL" id="JAJSOF020000001">
    <property type="protein sequence ID" value="KAJ4451777.1"/>
    <property type="molecule type" value="Genomic_DNA"/>
</dbReference>
<dbReference type="Proteomes" id="UP001148838">
    <property type="component" value="Unassembled WGS sequence"/>
</dbReference>
<evidence type="ECO:0000313" key="2">
    <source>
        <dbReference type="Proteomes" id="UP001148838"/>
    </source>
</evidence>
<dbReference type="Gene3D" id="3.30.420.10">
    <property type="entry name" value="Ribonuclease H-like superfamily/Ribonuclease H"/>
    <property type="match status" value="2"/>
</dbReference>
<comment type="caution">
    <text evidence="1">The sequence shown here is derived from an EMBL/GenBank/DDBJ whole genome shotgun (WGS) entry which is preliminary data.</text>
</comment>
<name>A0ABQ8U071_PERAM</name>
<dbReference type="Pfam" id="PF01359">
    <property type="entry name" value="Transposase_1"/>
    <property type="match status" value="1"/>
</dbReference>
<evidence type="ECO:0000313" key="1">
    <source>
        <dbReference type="EMBL" id="KAJ4451777.1"/>
    </source>
</evidence>
<reference evidence="1 2" key="1">
    <citation type="journal article" date="2022" name="Allergy">
        <title>Genome assembly and annotation of Periplaneta americana reveal a comprehensive cockroach allergen profile.</title>
        <authorList>
            <person name="Wang L."/>
            <person name="Xiong Q."/>
            <person name="Saelim N."/>
            <person name="Wang L."/>
            <person name="Nong W."/>
            <person name="Wan A.T."/>
            <person name="Shi M."/>
            <person name="Liu X."/>
            <person name="Cao Q."/>
            <person name="Hui J.H.L."/>
            <person name="Sookrung N."/>
            <person name="Leung T.F."/>
            <person name="Tungtrongchitr A."/>
            <person name="Tsui S.K.W."/>
        </authorList>
    </citation>
    <scope>NUCLEOTIDE SEQUENCE [LARGE SCALE GENOMIC DNA]</scope>
    <source>
        <strain evidence="1">PWHHKU_190912</strain>
    </source>
</reference>
<dbReference type="PANTHER" id="PTHR46060:SF1">
    <property type="entry name" value="MARINER MOS1 TRANSPOSASE-LIKE PROTEIN"/>
    <property type="match status" value="1"/>
</dbReference>